<reference evidence="4 5" key="1">
    <citation type="submission" date="2024-06" db="EMBL/GenBank/DDBJ databases">
        <title>Genome of Rhodovulum iodosum, a marine photoferrotroph.</title>
        <authorList>
            <person name="Bianchini G."/>
            <person name="Nikeleit V."/>
            <person name="Kappler A."/>
            <person name="Bryce C."/>
            <person name="Sanchez-Baracaldo P."/>
        </authorList>
    </citation>
    <scope>NUCLEOTIDE SEQUENCE [LARGE SCALE GENOMIC DNA]</scope>
    <source>
        <strain evidence="4 5">UT/N1</strain>
    </source>
</reference>
<dbReference type="EMBL" id="JBEHHI010000002">
    <property type="protein sequence ID" value="MEX5728456.1"/>
    <property type="molecule type" value="Genomic_DNA"/>
</dbReference>
<protein>
    <submittedName>
        <fullName evidence="4">Ca2+-binding RTX toxin-like protein</fullName>
    </submittedName>
</protein>
<name>A0ABV3XSY7_9RHOB</name>
<keyword evidence="5" id="KW-1185">Reference proteome</keyword>
<accession>A0ABV3XSY7</accession>
<dbReference type="PANTHER" id="PTHR38340:SF1">
    <property type="entry name" value="S-LAYER PROTEIN"/>
    <property type="match status" value="1"/>
</dbReference>
<evidence type="ECO:0000313" key="5">
    <source>
        <dbReference type="Proteomes" id="UP001560019"/>
    </source>
</evidence>
<dbReference type="InterPro" id="IPR050557">
    <property type="entry name" value="RTX_toxin/Mannuronan_C5-epim"/>
</dbReference>
<dbReference type="RefSeq" id="WP_125403182.1">
    <property type="nucleotide sequence ID" value="NZ_JBEHHI010000002.1"/>
</dbReference>
<dbReference type="PRINTS" id="PR00313">
    <property type="entry name" value="CABNDNGRPT"/>
</dbReference>
<evidence type="ECO:0000256" key="1">
    <source>
        <dbReference type="ARBA" id="ARBA00004613"/>
    </source>
</evidence>
<evidence type="ECO:0000256" key="3">
    <source>
        <dbReference type="SAM" id="MobiDB-lite"/>
    </source>
</evidence>
<dbReference type="Proteomes" id="UP001560019">
    <property type="component" value="Unassembled WGS sequence"/>
</dbReference>
<dbReference type="SUPFAM" id="SSF51120">
    <property type="entry name" value="beta-Roll"/>
    <property type="match status" value="3"/>
</dbReference>
<sequence length="691" mass="71286">MTTYTIQGFGLPVDDAPGATPIETVELALIVPDGTTSFSYETVGRDDEGMPLVDVALDSYRELIDGEDEEIEGISVLQVEWSGNTVYVLNLQFSDGRDLIFRLGGDVLPVFETANDFLAFDERIESVDTPDAGSGFAPGDAIRLAAIPGVAITQDDVIQGFDDNDVIAGGAGNDFISGEAGNDILRGGVGDDVLLGGTGADRLVGGAGENGFVGGLGNDVIIGGEDGSETDYDTLSYLDEDGPLAVSVDIAAGTATDTYGGSDTISGMEMILGTAGADTFTGSDDPDEHVRFRGFQGDDTFIAGAGRVTLDYRRDEGLGASQGIDADLAAGTIIDPFGDTDTVIGATYRLRGTDFDDTMVGSDADEVFEGRGGDDVIEGGAGEDTARFDVEFGSATVTLDGDTVTVTSALGTDTLSGVEYFVFADAERSLSQFIYGTSDADDEVEGTDEGEWIDTGRGDDTVDGGGGDDRIDAGEGDDRVLGGDGDDTLSGGDGSDTINGGDGADTIEGGDTEDDRRDIIYGGNGDDILNGGYGNDLIYGMAGNDRISGGFGADELQGQDDDDVITGSALSDLVYGGAGDDFVNGGFGYDRINGGTGADKFYHLGVADHGSDWIQDYSSAEGDVLLFGNASASADDFRVTFVETEDAGTAGVEEAFVIYRPTGQIMWALIDGGGEAEINIEIGGGVFDLLA</sequence>
<dbReference type="PANTHER" id="PTHR38340">
    <property type="entry name" value="S-LAYER PROTEIN"/>
    <property type="match status" value="1"/>
</dbReference>
<comment type="subcellular location">
    <subcellularLocation>
        <location evidence="1">Secreted</location>
    </subcellularLocation>
</comment>
<evidence type="ECO:0000313" key="4">
    <source>
        <dbReference type="EMBL" id="MEX5728456.1"/>
    </source>
</evidence>
<evidence type="ECO:0000256" key="2">
    <source>
        <dbReference type="ARBA" id="ARBA00022525"/>
    </source>
</evidence>
<dbReference type="PROSITE" id="PS00330">
    <property type="entry name" value="HEMOLYSIN_CALCIUM"/>
    <property type="match status" value="4"/>
</dbReference>
<dbReference type="InterPro" id="IPR011049">
    <property type="entry name" value="Serralysin-like_metalloprot_C"/>
</dbReference>
<keyword evidence="2" id="KW-0964">Secreted</keyword>
<dbReference type="Pfam" id="PF00353">
    <property type="entry name" value="HemolysinCabind"/>
    <property type="match status" value="8"/>
</dbReference>
<feature type="compositionally biased region" description="Basic and acidic residues" evidence="3">
    <location>
        <begin position="467"/>
        <end position="481"/>
    </location>
</feature>
<dbReference type="InterPro" id="IPR001343">
    <property type="entry name" value="Hemolysn_Ca-bd"/>
</dbReference>
<feature type="compositionally biased region" description="Acidic residues" evidence="3">
    <location>
        <begin position="440"/>
        <end position="452"/>
    </location>
</feature>
<gene>
    <name evidence="4" type="ORF">Ga0609869_001809</name>
</gene>
<dbReference type="InterPro" id="IPR018511">
    <property type="entry name" value="Hemolysin-typ_Ca-bd_CS"/>
</dbReference>
<dbReference type="Gene3D" id="2.150.10.10">
    <property type="entry name" value="Serralysin-like metalloprotease, C-terminal"/>
    <property type="match status" value="5"/>
</dbReference>
<proteinExistence type="predicted"/>
<feature type="region of interest" description="Disordered" evidence="3">
    <location>
        <begin position="440"/>
        <end position="517"/>
    </location>
</feature>
<comment type="caution">
    <text evidence="4">The sequence shown here is derived from an EMBL/GenBank/DDBJ whole genome shotgun (WGS) entry which is preliminary data.</text>
</comment>
<organism evidence="4 5">
    <name type="scientific">Rhodovulum iodosum</name>
    <dbReference type="NCBI Taxonomy" id="68291"/>
    <lineage>
        <taxon>Bacteria</taxon>
        <taxon>Pseudomonadati</taxon>
        <taxon>Pseudomonadota</taxon>
        <taxon>Alphaproteobacteria</taxon>
        <taxon>Rhodobacterales</taxon>
        <taxon>Paracoccaceae</taxon>
        <taxon>Rhodovulum</taxon>
    </lineage>
</organism>